<gene>
    <name evidence="13" type="ORF">ENO36_01520</name>
</gene>
<feature type="binding site" evidence="10">
    <location>
        <position position="50"/>
    </location>
    <ligand>
        <name>substrate</name>
    </ligand>
</feature>
<evidence type="ECO:0000256" key="10">
    <source>
        <dbReference type="PIRSR" id="PIRSR016496-1"/>
    </source>
</evidence>
<dbReference type="SUPFAM" id="SSF53633">
    <property type="entry name" value="Carbamate kinase-like"/>
    <property type="match status" value="1"/>
</dbReference>
<dbReference type="Gene3D" id="3.40.1160.10">
    <property type="entry name" value="Acetylglutamate kinase-like"/>
    <property type="match status" value="1"/>
</dbReference>
<sequence length="264" mass="28468">MLRVVVKLGGSLITDKGKAFFARDDIIRAAAQAIRESAQLGAEIILIHGGGSFGHVAAKKEIDRFGKLTAASVPPVSRAMMVLNNHVMEALLDENLKAVSFPPHSFCLYSCSKDSFSCSFDSLLIAFNLKIIPVTFGDIVFGEEACEPAIISGDDLALVLAKKVNAERVVFATNVDGVYRELEDASSLIPHIEFSEIPKLLEQIKITGGGVTDVTKGLPGKLTKIYRYLSSHDKRPEVAIINGMSKETLKMALSGSKVKGTFIT</sequence>
<evidence type="ECO:0000256" key="4">
    <source>
        <dbReference type="ARBA" id="ARBA00022679"/>
    </source>
</evidence>
<comment type="caution">
    <text evidence="13">The sequence shown here is derived from an EMBL/GenBank/DDBJ whole genome shotgun (WGS) entry which is preliminary data.</text>
</comment>
<feature type="binding site" evidence="10">
    <location>
        <position position="217"/>
    </location>
    <ligand>
        <name>ATP</name>
        <dbReference type="ChEBI" id="CHEBI:30616"/>
    </ligand>
</feature>
<keyword evidence="5 10" id="KW-0547">Nucleotide-binding</keyword>
<dbReference type="InterPro" id="IPR024192">
    <property type="entry name" value="Fosfomycin_R_FomA-type"/>
</dbReference>
<feature type="binding site" evidence="10">
    <location>
        <position position="51"/>
    </location>
    <ligand>
        <name>ATP</name>
        <dbReference type="ChEBI" id="CHEBI:30616"/>
    </ligand>
</feature>
<dbReference type="PANTHER" id="PTHR43654">
    <property type="entry name" value="GLUTAMATE 5-KINASE"/>
    <property type="match status" value="1"/>
</dbReference>
<organism evidence="13">
    <name type="scientific">Fervidicoccus fontis</name>
    <dbReference type="NCBI Taxonomy" id="683846"/>
    <lineage>
        <taxon>Archaea</taxon>
        <taxon>Thermoproteota</taxon>
        <taxon>Thermoprotei</taxon>
        <taxon>Fervidicoccales</taxon>
        <taxon>Fervidicoccaceae</taxon>
        <taxon>Fervidicoccus</taxon>
    </lineage>
</organism>
<dbReference type="EC" id="2.7.4.26" evidence="2"/>
<feature type="binding site" evidence="10">
    <location>
        <position position="153"/>
    </location>
    <ligand>
        <name>substrate</name>
    </ligand>
</feature>
<evidence type="ECO:0000256" key="3">
    <source>
        <dbReference type="ARBA" id="ARBA00017267"/>
    </source>
</evidence>
<feature type="site" description="Transition state stabilizer" evidence="11">
    <location>
        <position position="16"/>
    </location>
</feature>
<evidence type="ECO:0000256" key="11">
    <source>
        <dbReference type="PIRSR" id="PIRSR016496-2"/>
    </source>
</evidence>
<evidence type="ECO:0000256" key="9">
    <source>
        <dbReference type="ARBA" id="ARBA00049063"/>
    </source>
</evidence>
<dbReference type="GO" id="GO:0005524">
    <property type="term" value="F:ATP binding"/>
    <property type="evidence" value="ECO:0007669"/>
    <property type="project" value="UniProtKB-KW"/>
</dbReference>
<dbReference type="Proteomes" id="UP000885664">
    <property type="component" value="Unassembled WGS sequence"/>
</dbReference>
<dbReference type="AlphaFoldDB" id="A0A7C2Z3Q1"/>
<feature type="binding site" evidence="10">
    <location>
        <position position="221"/>
    </location>
    <ligand>
        <name>ATP</name>
        <dbReference type="ChEBI" id="CHEBI:30616"/>
    </ligand>
</feature>
<evidence type="ECO:0000256" key="7">
    <source>
        <dbReference type="ARBA" id="ARBA00022840"/>
    </source>
</evidence>
<accession>A0A7C2Z3Q1</accession>
<keyword evidence="6" id="KW-0418">Kinase</keyword>
<dbReference type="GO" id="GO:0102043">
    <property type="term" value="F:isopentenyl phosphate kinase activity"/>
    <property type="evidence" value="ECO:0007669"/>
    <property type="project" value="UniProtKB-EC"/>
</dbReference>
<evidence type="ECO:0000256" key="5">
    <source>
        <dbReference type="ARBA" id="ARBA00022741"/>
    </source>
</evidence>
<evidence type="ECO:0000256" key="2">
    <source>
        <dbReference type="ARBA" id="ARBA00012908"/>
    </source>
</evidence>
<comment type="catalytic activity">
    <reaction evidence="9">
        <text>isopentenyl phosphate + ATP = isopentenyl diphosphate + ADP</text>
        <dbReference type="Rhea" id="RHEA:33963"/>
        <dbReference type="ChEBI" id="CHEBI:30616"/>
        <dbReference type="ChEBI" id="CHEBI:65078"/>
        <dbReference type="ChEBI" id="CHEBI:128769"/>
        <dbReference type="ChEBI" id="CHEBI:456216"/>
        <dbReference type="EC" id="2.7.4.26"/>
    </reaction>
</comment>
<protein>
    <recommendedName>
        <fullName evidence="3">Isopentenyl phosphate kinase</fullName>
        <ecNumber evidence="2">2.7.4.26</ecNumber>
    </recommendedName>
</protein>
<evidence type="ECO:0000256" key="1">
    <source>
        <dbReference type="ARBA" id="ARBA00010540"/>
    </source>
</evidence>
<proteinExistence type="inferred from homology"/>
<evidence type="ECO:0000256" key="6">
    <source>
        <dbReference type="ARBA" id="ARBA00022777"/>
    </source>
</evidence>
<evidence type="ECO:0000259" key="12">
    <source>
        <dbReference type="Pfam" id="PF00696"/>
    </source>
</evidence>
<dbReference type="NCBIfam" id="NF040647">
    <property type="entry name" value="IPPK_Arch"/>
    <property type="match status" value="1"/>
</dbReference>
<feature type="binding site" evidence="10">
    <location>
        <position position="55"/>
    </location>
    <ligand>
        <name>substrate</name>
    </ligand>
</feature>
<keyword evidence="7 10" id="KW-0067">ATP-binding</keyword>
<evidence type="ECO:0000313" key="13">
    <source>
        <dbReference type="EMBL" id="HEU97521.1"/>
    </source>
</evidence>
<feature type="binding site" evidence="10">
    <location>
        <begin position="7"/>
        <end position="11"/>
    </location>
    <ligand>
        <name>ATP</name>
        <dbReference type="ChEBI" id="CHEBI:30616"/>
    </ligand>
</feature>
<dbReference type="InterPro" id="IPR001048">
    <property type="entry name" value="Asp/Glu/Uridylate_kinase"/>
</dbReference>
<dbReference type="Pfam" id="PF00696">
    <property type="entry name" value="AA_kinase"/>
    <property type="match status" value="1"/>
</dbReference>
<name>A0A7C2Z3Q1_9CREN</name>
<dbReference type="GO" id="GO:0016301">
    <property type="term" value="F:kinase activity"/>
    <property type="evidence" value="ECO:0007669"/>
    <property type="project" value="UniProtKB-KW"/>
</dbReference>
<feature type="domain" description="Aspartate/glutamate/uridylate kinase" evidence="12">
    <location>
        <begin position="3"/>
        <end position="231"/>
    </location>
</feature>
<dbReference type="InterPro" id="IPR036393">
    <property type="entry name" value="AceGlu_kinase-like_sf"/>
</dbReference>
<keyword evidence="8" id="KW-0414">Isoprene biosynthesis</keyword>
<evidence type="ECO:0000256" key="8">
    <source>
        <dbReference type="ARBA" id="ARBA00023229"/>
    </source>
</evidence>
<dbReference type="EMBL" id="DSFE01000038">
    <property type="protein sequence ID" value="HEU97521.1"/>
    <property type="molecule type" value="Genomic_DNA"/>
</dbReference>
<dbReference type="GO" id="GO:0005829">
    <property type="term" value="C:cytosol"/>
    <property type="evidence" value="ECO:0007669"/>
    <property type="project" value="TreeGrafter"/>
</dbReference>
<dbReference type="PANTHER" id="PTHR43654:SF1">
    <property type="entry name" value="ISOPENTENYL PHOSPHATE KINASE"/>
    <property type="match status" value="1"/>
</dbReference>
<dbReference type="PIRSF" id="PIRSF016496">
    <property type="entry name" value="Kin_FomA"/>
    <property type="match status" value="1"/>
</dbReference>
<keyword evidence="4" id="KW-0808">Transferase</keyword>
<comment type="similarity">
    <text evidence="1">Belongs to the isopentenyl phosphate kinase family.</text>
</comment>
<dbReference type="GO" id="GO:0016114">
    <property type="term" value="P:terpenoid biosynthetic process"/>
    <property type="evidence" value="ECO:0007669"/>
    <property type="project" value="TreeGrafter"/>
</dbReference>
<reference evidence="13" key="1">
    <citation type="journal article" date="2020" name="mSystems">
        <title>Genome- and Community-Level Interaction Insights into Carbon Utilization and Element Cycling Functions of Hydrothermarchaeota in Hydrothermal Sediment.</title>
        <authorList>
            <person name="Zhou Z."/>
            <person name="Liu Y."/>
            <person name="Xu W."/>
            <person name="Pan J."/>
            <person name="Luo Z.H."/>
            <person name="Li M."/>
        </authorList>
    </citation>
    <scope>NUCLEOTIDE SEQUENCE [LARGE SCALE GENOMIC DNA]</scope>
    <source>
        <strain evidence="13">SpSt-1259</strain>
    </source>
</reference>